<evidence type="ECO:0000259" key="2">
    <source>
        <dbReference type="Pfam" id="PF12697"/>
    </source>
</evidence>
<dbReference type="InterPro" id="IPR000073">
    <property type="entry name" value="AB_hydrolase_1"/>
</dbReference>
<sequence>MGEYVMVEGLRTYCEVRGEGEPVVLLHGGGVTADSWYAQIPALAEHFRVHAPERRGHGRTPDVEGPVTTDLMAGDTIALLETLATGPVHLVGWSAGATVALRLALRRPDLVRKLVLISAGVSRDGATEADAAILGDTARLEAMFRPQYEPLSPDGPGHFPVVFAKWLTMWREEPDIGLAALTALEMPVLVLQGDDDGVRVSHGAAMAAAIPNAQFAVLPGTSHTAPLEKPHLVNRILLDFLADHQAPKLMPLGALDRTPPVPPAARAAG</sequence>
<dbReference type="PANTHER" id="PTHR43798:SF31">
    <property type="entry name" value="AB HYDROLASE SUPERFAMILY PROTEIN YCLE"/>
    <property type="match status" value="1"/>
</dbReference>
<dbReference type="RefSeq" id="WP_270150065.1">
    <property type="nucleotide sequence ID" value="NZ_CP115450.1"/>
</dbReference>
<dbReference type="PANTHER" id="PTHR43798">
    <property type="entry name" value="MONOACYLGLYCEROL LIPASE"/>
    <property type="match status" value="1"/>
</dbReference>
<evidence type="ECO:0000256" key="1">
    <source>
        <dbReference type="ARBA" id="ARBA00022801"/>
    </source>
</evidence>
<dbReference type="Gene3D" id="3.40.50.1820">
    <property type="entry name" value="alpha/beta hydrolase"/>
    <property type="match status" value="1"/>
</dbReference>
<dbReference type="InterPro" id="IPR029058">
    <property type="entry name" value="AB_hydrolase_fold"/>
</dbReference>
<dbReference type="Proteomes" id="UP001212821">
    <property type="component" value="Chromosome"/>
</dbReference>
<accession>A0ABY7QDW6</accession>
<name>A0ABY7QDW6_9ACTN</name>
<keyword evidence="1 3" id="KW-0378">Hydrolase</keyword>
<dbReference type="InterPro" id="IPR050266">
    <property type="entry name" value="AB_hydrolase_sf"/>
</dbReference>
<proteinExistence type="predicted"/>
<keyword evidence="4" id="KW-1185">Reference proteome</keyword>
<feature type="domain" description="AB hydrolase-1" evidence="2">
    <location>
        <begin position="23"/>
        <end position="235"/>
    </location>
</feature>
<dbReference type="PRINTS" id="PR00111">
    <property type="entry name" value="ABHYDROLASE"/>
</dbReference>
<evidence type="ECO:0000313" key="4">
    <source>
        <dbReference type="Proteomes" id="UP001212821"/>
    </source>
</evidence>
<dbReference type="GO" id="GO:0016787">
    <property type="term" value="F:hydrolase activity"/>
    <property type="evidence" value="ECO:0007669"/>
    <property type="project" value="UniProtKB-KW"/>
</dbReference>
<reference evidence="4" key="1">
    <citation type="submission" date="2022-12" db="EMBL/GenBank/DDBJ databases">
        <authorList>
            <person name="Mo P."/>
        </authorList>
    </citation>
    <scope>NUCLEOTIDE SEQUENCE [LARGE SCALE GENOMIC DNA]</scope>
    <source>
        <strain evidence="4">HUAS 3-15</strain>
    </source>
</reference>
<organism evidence="3 4">
    <name type="scientific">Kitasatospora cathayae</name>
    <dbReference type="NCBI Taxonomy" id="3004092"/>
    <lineage>
        <taxon>Bacteria</taxon>
        <taxon>Bacillati</taxon>
        <taxon>Actinomycetota</taxon>
        <taxon>Actinomycetes</taxon>
        <taxon>Kitasatosporales</taxon>
        <taxon>Streptomycetaceae</taxon>
        <taxon>Kitasatospora</taxon>
    </lineage>
</organism>
<protein>
    <submittedName>
        <fullName evidence="3">Alpha/beta fold hydrolase</fullName>
    </submittedName>
</protein>
<dbReference type="EMBL" id="CP115450">
    <property type="protein sequence ID" value="WBP90963.1"/>
    <property type="molecule type" value="Genomic_DNA"/>
</dbReference>
<evidence type="ECO:0000313" key="3">
    <source>
        <dbReference type="EMBL" id="WBP90963.1"/>
    </source>
</evidence>
<dbReference type="Pfam" id="PF12697">
    <property type="entry name" value="Abhydrolase_6"/>
    <property type="match status" value="1"/>
</dbReference>
<dbReference type="SUPFAM" id="SSF53474">
    <property type="entry name" value="alpha/beta-Hydrolases"/>
    <property type="match status" value="1"/>
</dbReference>
<gene>
    <name evidence="3" type="ORF">O1G21_37230</name>
</gene>